<dbReference type="Proteomes" id="UP000031672">
    <property type="component" value="Unassembled WGS sequence"/>
</dbReference>
<dbReference type="STRING" id="1461322.OJ16_00995"/>
<dbReference type="OrthoDB" id="5904741at2"/>
<evidence type="ECO:0000313" key="3">
    <source>
        <dbReference type="Proteomes" id="UP000031672"/>
    </source>
</evidence>
<organism evidence="2 3">
    <name type="scientific">Vibrio renipiscarius</name>
    <dbReference type="NCBI Taxonomy" id="1461322"/>
    <lineage>
        <taxon>Bacteria</taxon>
        <taxon>Pseudomonadati</taxon>
        <taxon>Pseudomonadota</taxon>
        <taxon>Gammaproteobacteria</taxon>
        <taxon>Vibrionales</taxon>
        <taxon>Vibrionaceae</taxon>
        <taxon>Vibrio</taxon>
    </lineage>
</organism>
<feature type="signal peptide" evidence="1">
    <location>
        <begin position="1"/>
        <end position="19"/>
    </location>
</feature>
<proteinExistence type="predicted"/>
<dbReference type="EMBL" id="JTKH01000003">
    <property type="protein sequence ID" value="KII81813.1"/>
    <property type="molecule type" value="Genomic_DNA"/>
</dbReference>
<keyword evidence="3" id="KW-1185">Reference proteome</keyword>
<evidence type="ECO:0000256" key="1">
    <source>
        <dbReference type="SAM" id="SignalP"/>
    </source>
</evidence>
<reference evidence="2 3" key="1">
    <citation type="submission" date="2014-11" db="EMBL/GenBank/DDBJ databases">
        <title>Draft Genome Sequence of Vibrio piscirenalis strains CECT 8603T and CECT 8604, two marine Gammaproteobacterium isolated from cultured gilthead sea bream (Sparus aurata).</title>
        <authorList>
            <person name="Arahal D.R."/>
            <person name="Rodrigo-Torres L."/>
            <person name="Lucena T."/>
            <person name="Pujalte M.J."/>
        </authorList>
    </citation>
    <scope>NUCLEOTIDE SEQUENCE [LARGE SCALE GENOMIC DNA]</scope>
    <source>
        <strain evidence="2 3">DCR 1-4-2</strain>
    </source>
</reference>
<dbReference type="AlphaFoldDB" id="A0A0C2NNV7"/>
<evidence type="ECO:0000313" key="2">
    <source>
        <dbReference type="EMBL" id="KII81813.1"/>
    </source>
</evidence>
<feature type="chain" id="PRO_5009758830" evidence="1">
    <location>
        <begin position="20"/>
        <end position="170"/>
    </location>
</feature>
<keyword evidence="1" id="KW-0732">Signal</keyword>
<name>A0A0C2NNV7_9VIBR</name>
<dbReference type="RefSeq" id="WP_040986510.1">
    <property type="nucleotide sequence ID" value="NZ_JTKH01000003.1"/>
</dbReference>
<gene>
    <name evidence="2" type="ORF">OJ16_00995</name>
</gene>
<accession>A0A0C2KHI1</accession>
<comment type="caution">
    <text evidence="2">The sequence shown here is derived from an EMBL/GenBank/DDBJ whole genome shotgun (WGS) entry which is preliminary data.</text>
</comment>
<sequence>MKRVIIALLLSTGSSAAFAADNTCLSQKYDAYIEASMHWYEDLSNLTAEQYPELTEVSQWYLEGRRNHFNLNATAVTYYLENEPAKVATQKPVEAWLQLEQSEIKQLAQRSDELGVIAAKTFADRQAVPHKQNYELRAAFADLLSHPTKIDAALERYNATIANVEKMRCD</sequence>
<protein>
    <submittedName>
        <fullName evidence="2">Uncharacterized protein</fullName>
    </submittedName>
</protein>
<accession>A0A0C2NNV7</accession>